<evidence type="ECO:0000313" key="4">
    <source>
        <dbReference type="EMBL" id="SCZ76535.1"/>
    </source>
</evidence>
<evidence type="ECO:0000256" key="1">
    <source>
        <dbReference type="ARBA" id="ARBA00010759"/>
    </source>
</evidence>
<dbReference type="CDD" id="cd00487">
    <property type="entry name" value="Pep_deformylase"/>
    <property type="match status" value="1"/>
</dbReference>
<dbReference type="GO" id="GO:0006412">
    <property type="term" value="P:translation"/>
    <property type="evidence" value="ECO:0007669"/>
    <property type="project" value="UniProtKB-UniRule"/>
</dbReference>
<feature type="active site" evidence="3">
    <location>
        <position position="138"/>
    </location>
</feature>
<dbReference type="PANTHER" id="PTHR10458:SF22">
    <property type="entry name" value="PEPTIDE DEFORMYLASE"/>
    <property type="match status" value="1"/>
</dbReference>
<dbReference type="Pfam" id="PF01327">
    <property type="entry name" value="Pep_deformylase"/>
    <property type="match status" value="1"/>
</dbReference>
<sequence length="167" mass="19395">MAIREILLLGHDHLRIKCAPIEEDEKELAASVAEDLRDTLLNFRKNIGFGRAIAAPQIDALVRILYMNIEGEETVLVNPVLEPMDKETFYVWDDCFSFPGLEVWVRRFKRVRLRYLDLDWNEQTLEVEGDLAELLQHEYDHLDGILAVDHAQTSKSLRFNRDKMGKA</sequence>
<feature type="binding site" evidence="3">
    <location>
        <position position="141"/>
    </location>
    <ligand>
        <name>Fe cation</name>
        <dbReference type="ChEBI" id="CHEBI:24875"/>
    </ligand>
</feature>
<dbReference type="PIRSF" id="PIRSF004749">
    <property type="entry name" value="Pep_def"/>
    <property type="match status" value="1"/>
</dbReference>
<keyword evidence="5" id="KW-1185">Reference proteome</keyword>
<dbReference type="HAMAP" id="MF_00163">
    <property type="entry name" value="Pep_deformylase"/>
    <property type="match status" value="1"/>
</dbReference>
<keyword evidence="3" id="KW-0378">Hydrolase</keyword>
<accession>A0A1G5RR28</accession>
<dbReference type="EC" id="3.5.1.88" evidence="3"/>
<reference evidence="4 5" key="1">
    <citation type="submission" date="2016-10" db="EMBL/GenBank/DDBJ databases">
        <authorList>
            <person name="de Groot N.N."/>
        </authorList>
    </citation>
    <scope>NUCLEOTIDE SEQUENCE [LARGE SCALE GENOMIC DNA]</scope>
    <source>
        <strain evidence="4 5">DSM 2784</strain>
    </source>
</reference>
<dbReference type="InterPro" id="IPR036821">
    <property type="entry name" value="Peptide_deformylase_sf"/>
</dbReference>
<dbReference type="Proteomes" id="UP000199208">
    <property type="component" value="Unassembled WGS sequence"/>
</dbReference>
<dbReference type="AlphaFoldDB" id="A0A1G5RR28"/>
<dbReference type="SUPFAM" id="SSF56420">
    <property type="entry name" value="Peptide deformylase"/>
    <property type="match status" value="1"/>
</dbReference>
<name>A0A1G5RR28_9FIRM</name>
<evidence type="ECO:0000256" key="3">
    <source>
        <dbReference type="HAMAP-Rule" id="MF_00163"/>
    </source>
</evidence>
<organism evidence="4 5">
    <name type="scientific">Acidaminobacter hydrogenoformans DSM 2784</name>
    <dbReference type="NCBI Taxonomy" id="1120920"/>
    <lineage>
        <taxon>Bacteria</taxon>
        <taxon>Bacillati</taxon>
        <taxon>Bacillota</taxon>
        <taxon>Clostridia</taxon>
        <taxon>Peptostreptococcales</taxon>
        <taxon>Acidaminobacteraceae</taxon>
        <taxon>Acidaminobacter</taxon>
    </lineage>
</organism>
<keyword evidence="2 3" id="KW-0408">Iron</keyword>
<protein>
    <recommendedName>
        <fullName evidence="3">Peptide deformylase</fullName>
        <shortName evidence="3">PDF</shortName>
        <ecNumber evidence="3">3.5.1.88</ecNumber>
    </recommendedName>
    <alternativeName>
        <fullName evidence="3">Polypeptide deformylase</fullName>
    </alternativeName>
</protein>
<comment type="similarity">
    <text evidence="1 3">Belongs to the polypeptide deformylase family.</text>
</comment>
<keyword evidence="3" id="KW-0648">Protein biosynthesis</keyword>
<dbReference type="InterPro" id="IPR023635">
    <property type="entry name" value="Peptide_deformylase"/>
</dbReference>
<keyword evidence="3" id="KW-0479">Metal-binding</keyword>
<dbReference type="PRINTS" id="PR01576">
    <property type="entry name" value="PDEFORMYLASE"/>
</dbReference>
<evidence type="ECO:0000256" key="2">
    <source>
        <dbReference type="ARBA" id="ARBA00023004"/>
    </source>
</evidence>
<comment type="catalytic activity">
    <reaction evidence="3">
        <text>N-terminal N-formyl-L-methionyl-[peptide] + H2O = N-terminal L-methionyl-[peptide] + formate</text>
        <dbReference type="Rhea" id="RHEA:24420"/>
        <dbReference type="Rhea" id="RHEA-COMP:10639"/>
        <dbReference type="Rhea" id="RHEA-COMP:10640"/>
        <dbReference type="ChEBI" id="CHEBI:15377"/>
        <dbReference type="ChEBI" id="CHEBI:15740"/>
        <dbReference type="ChEBI" id="CHEBI:49298"/>
        <dbReference type="ChEBI" id="CHEBI:64731"/>
        <dbReference type="EC" id="3.5.1.88"/>
    </reaction>
</comment>
<dbReference type="OrthoDB" id="9784988at2"/>
<dbReference type="STRING" id="1120920.SAMN03080599_00289"/>
<dbReference type="Gene3D" id="3.90.45.10">
    <property type="entry name" value="Peptide deformylase"/>
    <property type="match status" value="1"/>
</dbReference>
<comment type="function">
    <text evidence="3">Removes the formyl group from the N-terminal Met of newly synthesized proteins. Requires at least a dipeptide for an efficient rate of reaction. N-terminal L-methionine is a prerequisite for activity but the enzyme has broad specificity at other positions.</text>
</comment>
<gene>
    <name evidence="3" type="primary">def</name>
    <name evidence="4" type="ORF">SAMN03080599_00289</name>
</gene>
<dbReference type="GO" id="GO:0046872">
    <property type="term" value="F:metal ion binding"/>
    <property type="evidence" value="ECO:0007669"/>
    <property type="project" value="UniProtKB-KW"/>
</dbReference>
<dbReference type="PANTHER" id="PTHR10458">
    <property type="entry name" value="PEPTIDE DEFORMYLASE"/>
    <property type="match status" value="1"/>
</dbReference>
<comment type="cofactor">
    <cofactor evidence="3">
        <name>Fe(2+)</name>
        <dbReference type="ChEBI" id="CHEBI:29033"/>
    </cofactor>
    <text evidence="3">Binds 1 Fe(2+) ion.</text>
</comment>
<feature type="binding site" evidence="3">
    <location>
        <position position="95"/>
    </location>
    <ligand>
        <name>Fe cation</name>
        <dbReference type="ChEBI" id="CHEBI:24875"/>
    </ligand>
</feature>
<evidence type="ECO:0000313" key="5">
    <source>
        <dbReference type="Proteomes" id="UP000199208"/>
    </source>
</evidence>
<feature type="binding site" evidence="3">
    <location>
        <position position="137"/>
    </location>
    <ligand>
        <name>Fe cation</name>
        <dbReference type="ChEBI" id="CHEBI:24875"/>
    </ligand>
</feature>
<dbReference type="RefSeq" id="WP_092589098.1">
    <property type="nucleotide sequence ID" value="NZ_FMWL01000001.1"/>
</dbReference>
<dbReference type="GO" id="GO:0042586">
    <property type="term" value="F:peptide deformylase activity"/>
    <property type="evidence" value="ECO:0007669"/>
    <property type="project" value="UniProtKB-UniRule"/>
</dbReference>
<dbReference type="EMBL" id="FMWL01000001">
    <property type="protein sequence ID" value="SCZ76535.1"/>
    <property type="molecule type" value="Genomic_DNA"/>
</dbReference>
<proteinExistence type="inferred from homology"/>